<accession>A0A0P0GMN1</accession>
<protein>
    <submittedName>
        <fullName evidence="1">Uncharacterized protein</fullName>
    </submittedName>
</protein>
<dbReference type="RefSeq" id="WP_029427211.1">
    <property type="nucleotide sequence ID" value="NZ_CP012801.1"/>
</dbReference>
<reference evidence="1 2" key="1">
    <citation type="journal article" date="2015" name="Science">
        <title>Genetic determinants of in vivo fitness and diet responsiveness in multiple human gut Bacteroides.</title>
        <authorList>
            <person name="Wu M."/>
            <person name="McNulty N.P."/>
            <person name="Rodionov D.A."/>
            <person name="Khoroshkin M.S."/>
            <person name="Griffin N.W."/>
            <person name="Cheng J."/>
            <person name="Latreille P."/>
            <person name="Kerstetter R.A."/>
            <person name="Terrapon N."/>
            <person name="Henrissat B."/>
            <person name="Osterman A.L."/>
            <person name="Gordon J.I."/>
        </authorList>
    </citation>
    <scope>NUCLEOTIDE SEQUENCE [LARGE SCALE GENOMIC DNA]</scope>
    <source>
        <strain evidence="1 2">WH2</strain>
    </source>
</reference>
<gene>
    <name evidence="1" type="ORF">BcellWH2_03968</name>
</gene>
<evidence type="ECO:0000313" key="2">
    <source>
        <dbReference type="Proteomes" id="UP000061809"/>
    </source>
</evidence>
<dbReference type="AlphaFoldDB" id="A0A0P0GMN1"/>
<evidence type="ECO:0000313" key="1">
    <source>
        <dbReference type="EMBL" id="ALJ61188.1"/>
    </source>
</evidence>
<dbReference type="KEGG" id="bcel:BcellWH2_03968"/>
<dbReference type="EMBL" id="CP012801">
    <property type="protein sequence ID" value="ALJ61188.1"/>
    <property type="molecule type" value="Genomic_DNA"/>
</dbReference>
<dbReference type="PATRIC" id="fig|246787.4.peg.4106"/>
<dbReference type="Proteomes" id="UP000061809">
    <property type="component" value="Chromosome"/>
</dbReference>
<organism evidence="1 2">
    <name type="scientific">Bacteroides cellulosilyticus</name>
    <dbReference type="NCBI Taxonomy" id="246787"/>
    <lineage>
        <taxon>Bacteria</taxon>
        <taxon>Pseudomonadati</taxon>
        <taxon>Bacteroidota</taxon>
        <taxon>Bacteroidia</taxon>
        <taxon>Bacteroidales</taxon>
        <taxon>Bacteroidaceae</taxon>
        <taxon>Bacteroides</taxon>
    </lineage>
</organism>
<name>A0A0P0GMN1_9BACE</name>
<sequence>MSQYIAIAAIRIEHNYYNPPENSFVGLEPTPDTKKLMRQRGVMLRQSRGNEWQWIMADDASGFADKDVLELSMIVKDPCFLQQIESDGYDPDSFYKFNAENGLVEVNADFVWRKDTNGQKLKNEFCRIVLKPVEMASERLRMLYMKVEQLGKEEIREENSVQFAAIKQEIRQLQEICCPKFTIRFCSCTYYWEYLCVFKDENDMRGKDLRLRTRENVVAFGAPEKCEKTSLGTNVWRLVSTGRIKAKERYDMPMQLYIGRMLESRFISPPQIGKFQSDSPHTLREVCYIKEQ</sequence>
<proteinExistence type="predicted"/>